<evidence type="ECO:0000313" key="3">
    <source>
        <dbReference type="EMBL" id="KAG7418591.1"/>
    </source>
</evidence>
<sequence length="254" mass="29147">MQSLPEVISNLNSDAGGLTDFTAYLSKNHCLETLQFTQDASRYRVHYAEIVEDKEIPWEYLRRHYDYLQELWDDLLGTYILPSGHREINIPSEVRARLLGLRSSVLPPHPSELDDVVKIVLELMEDSILPGFLKSYVSLDQPEDRGGDGWMRIFRRLQRKIPTPTPERAYEDSGSRTFGLREDGKATLCTRRRFLGDAPASPHSRLLRPLGEMFDHTVRGVRGMRWLKPPLENDGAADSEIDDKDEQVKAKLLE</sequence>
<feature type="region of interest" description="Disordered" evidence="1">
    <location>
        <begin position="231"/>
        <end position="254"/>
    </location>
</feature>
<reference evidence="3" key="1">
    <citation type="submission" date="2021-04" db="EMBL/GenBank/DDBJ databases">
        <title>First draft genome resource for Brassicaceae pathogens Fusarium oxysporum f. sp. raphani and Fusarium oxysporum f. sp. rapae.</title>
        <authorList>
            <person name="Asai S."/>
        </authorList>
    </citation>
    <scope>NUCLEOTIDE SEQUENCE</scope>
    <source>
        <strain evidence="3">Tf1262</strain>
    </source>
</reference>
<protein>
    <recommendedName>
        <fullName evidence="2">RGS domain-containing protein</fullName>
    </recommendedName>
</protein>
<dbReference type="SMART" id="SM00315">
    <property type="entry name" value="RGS"/>
    <property type="match status" value="1"/>
</dbReference>
<dbReference type="InterPro" id="IPR036305">
    <property type="entry name" value="RGS_sf"/>
</dbReference>
<dbReference type="PANTHER" id="PTHR10845">
    <property type="entry name" value="REGULATOR OF G PROTEIN SIGNALING"/>
    <property type="match status" value="1"/>
</dbReference>
<dbReference type="CDD" id="cd07440">
    <property type="entry name" value="RGS"/>
    <property type="match status" value="1"/>
</dbReference>
<evidence type="ECO:0000313" key="4">
    <source>
        <dbReference type="Proteomes" id="UP000693942"/>
    </source>
</evidence>
<evidence type="ECO:0000259" key="2">
    <source>
        <dbReference type="PROSITE" id="PS50132"/>
    </source>
</evidence>
<dbReference type="EMBL" id="JAELUR010000019">
    <property type="protein sequence ID" value="KAG7418591.1"/>
    <property type="molecule type" value="Genomic_DNA"/>
</dbReference>
<name>A0A8J5P1F4_FUSOX</name>
<proteinExistence type="predicted"/>
<gene>
    <name evidence="3" type="ORF">Forpi1262_v016456</name>
</gene>
<dbReference type="InterPro" id="IPR044926">
    <property type="entry name" value="RGS_subdomain_2"/>
</dbReference>
<dbReference type="Pfam" id="PF00615">
    <property type="entry name" value="RGS"/>
    <property type="match status" value="1"/>
</dbReference>
<dbReference type="InterPro" id="IPR016137">
    <property type="entry name" value="RGS"/>
</dbReference>
<dbReference type="Gene3D" id="1.10.167.10">
    <property type="entry name" value="Regulator of G-protein Signalling 4, domain 2"/>
    <property type="match status" value="1"/>
</dbReference>
<comment type="caution">
    <text evidence="3">The sequence shown here is derived from an EMBL/GenBank/DDBJ whole genome shotgun (WGS) entry which is preliminary data.</text>
</comment>
<dbReference type="AlphaFoldDB" id="A0A8J5P1F4"/>
<accession>A0A8J5P1F4</accession>
<feature type="domain" description="RGS" evidence="2">
    <location>
        <begin position="7"/>
        <end position="135"/>
    </location>
</feature>
<dbReference type="Proteomes" id="UP000693942">
    <property type="component" value="Unassembled WGS sequence"/>
</dbReference>
<feature type="compositionally biased region" description="Acidic residues" evidence="1">
    <location>
        <begin position="235"/>
        <end position="245"/>
    </location>
</feature>
<dbReference type="PROSITE" id="PS50132">
    <property type="entry name" value="RGS"/>
    <property type="match status" value="1"/>
</dbReference>
<dbReference type="SUPFAM" id="SSF48097">
    <property type="entry name" value="Regulator of G-protein signaling, RGS"/>
    <property type="match status" value="1"/>
</dbReference>
<organism evidence="3 4">
    <name type="scientific">Fusarium oxysporum f. sp. raphani</name>
    <dbReference type="NCBI Taxonomy" id="96318"/>
    <lineage>
        <taxon>Eukaryota</taxon>
        <taxon>Fungi</taxon>
        <taxon>Dikarya</taxon>
        <taxon>Ascomycota</taxon>
        <taxon>Pezizomycotina</taxon>
        <taxon>Sordariomycetes</taxon>
        <taxon>Hypocreomycetidae</taxon>
        <taxon>Hypocreales</taxon>
        <taxon>Nectriaceae</taxon>
        <taxon>Fusarium</taxon>
        <taxon>Fusarium oxysporum species complex</taxon>
    </lineage>
</organism>
<evidence type="ECO:0000256" key="1">
    <source>
        <dbReference type="SAM" id="MobiDB-lite"/>
    </source>
</evidence>
<dbReference type="PANTHER" id="PTHR10845:SF267">
    <property type="entry name" value="REGULATOR OF G PROTEIN SIGNALING DOMAIN PROTEIN (AFU_ORTHOLOGUE AFUA_6G06860)"/>
    <property type="match status" value="1"/>
</dbReference>